<dbReference type="SUPFAM" id="SSF46689">
    <property type="entry name" value="Homeodomain-like"/>
    <property type="match status" value="2"/>
</dbReference>
<keyword evidence="1" id="KW-0805">Transcription regulation</keyword>
<dbReference type="Gene3D" id="1.10.10.60">
    <property type="entry name" value="Homeodomain-like"/>
    <property type="match status" value="1"/>
</dbReference>
<evidence type="ECO:0000256" key="3">
    <source>
        <dbReference type="ARBA" id="ARBA00023163"/>
    </source>
</evidence>
<dbReference type="EMBL" id="FUYE01000001">
    <property type="protein sequence ID" value="SKA77370.1"/>
    <property type="molecule type" value="Genomic_DNA"/>
</dbReference>
<feature type="domain" description="HTH araC/xylS-type" evidence="4">
    <location>
        <begin position="184"/>
        <end position="282"/>
    </location>
</feature>
<dbReference type="AlphaFoldDB" id="A0A1T4WJ68"/>
<dbReference type="Pfam" id="PF12833">
    <property type="entry name" value="HTH_18"/>
    <property type="match status" value="1"/>
</dbReference>
<dbReference type="GO" id="GO:0003700">
    <property type="term" value="F:DNA-binding transcription factor activity"/>
    <property type="evidence" value="ECO:0007669"/>
    <property type="project" value="InterPro"/>
</dbReference>
<evidence type="ECO:0000256" key="2">
    <source>
        <dbReference type="ARBA" id="ARBA00023125"/>
    </source>
</evidence>
<protein>
    <submittedName>
        <fullName evidence="5">AraC-type DNA-binding protein</fullName>
    </submittedName>
</protein>
<dbReference type="Proteomes" id="UP000190774">
    <property type="component" value="Unassembled WGS sequence"/>
</dbReference>
<name>A0A1T4WJ68_9BACT</name>
<dbReference type="InterPro" id="IPR009057">
    <property type="entry name" value="Homeodomain-like_sf"/>
</dbReference>
<dbReference type="RefSeq" id="WP_078811592.1">
    <property type="nucleotide sequence ID" value="NZ_FUYE01000001.1"/>
</dbReference>
<dbReference type="InterPro" id="IPR018060">
    <property type="entry name" value="HTH_AraC"/>
</dbReference>
<dbReference type="PROSITE" id="PS00041">
    <property type="entry name" value="HTH_ARAC_FAMILY_1"/>
    <property type="match status" value="1"/>
</dbReference>
<dbReference type="PANTHER" id="PTHR43280:SF10">
    <property type="entry name" value="REGULATORY PROTEIN POCR"/>
    <property type="match status" value="1"/>
</dbReference>
<dbReference type="PANTHER" id="PTHR43280">
    <property type="entry name" value="ARAC-FAMILY TRANSCRIPTIONAL REGULATOR"/>
    <property type="match status" value="1"/>
</dbReference>
<dbReference type="GO" id="GO:0043565">
    <property type="term" value="F:sequence-specific DNA binding"/>
    <property type="evidence" value="ECO:0007669"/>
    <property type="project" value="InterPro"/>
</dbReference>
<dbReference type="InterPro" id="IPR011051">
    <property type="entry name" value="RmlC_Cupin_sf"/>
</dbReference>
<evidence type="ECO:0000313" key="5">
    <source>
        <dbReference type="EMBL" id="SKA77370.1"/>
    </source>
</evidence>
<dbReference type="PROSITE" id="PS01124">
    <property type="entry name" value="HTH_ARAC_FAMILY_2"/>
    <property type="match status" value="1"/>
</dbReference>
<keyword evidence="3" id="KW-0804">Transcription</keyword>
<accession>A0A1T4WJ68</accession>
<proteinExistence type="predicted"/>
<sequence length="287" mass="33061">MAYQPATSPSEWPKWIQRLLNRGWPTRVYLAVESRSGFPAHESPRFSLCLAGTGQYTVLRQQKRQIITLKRGDAIVAAPGAHMEPHRPSRYLALGLVFTPSMTRLLLAKQSRGRHRFLQAHHDSTVLDSDGHHFFEALYHRDSAPPEDLAARRLVELLLLKSADIASRTDITKQATRKGHFTWQAACQFLEDHLHQPLGRQEVADFLHIHPNHVSRLFHEFSERSFQDHLLHARLRRARSLMADPSLNITDIAHACGFRDANYFIRCYRRVTGETPGRQRTRNNSTW</sequence>
<dbReference type="InterPro" id="IPR020449">
    <property type="entry name" value="Tscrpt_reg_AraC-type_HTH"/>
</dbReference>
<dbReference type="SUPFAM" id="SSF51182">
    <property type="entry name" value="RmlC-like cupins"/>
    <property type="match status" value="1"/>
</dbReference>
<gene>
    <name evidence="5" type="ORF">SAMN02745166_00371</name>
</gene>
<evidence type="ECO:0000256" key="1">
    <source>
        <dbReference type="ARBA" id="ARBA00023015"/>
    </source>
</evidence>
<dbReference type="InterPro" id="IPR018062">
    <property type="entry name" value="HTH_AraC-typ_CS"/>
</dbReference>
<organism evidence="5 6">
    <name type="scientific">Prosthecobacter debontii</name>
    <dbReference type="NCBI Taxonomy" id="48467"/>
    <lineage>
        <taxon>Bacteria</taxon>
        <taxon>Pseudomonadati</taxon>
        <taxon>Verrucomicrobiota</taxon>
        <taxon>Verrucomicrobiia</taxon>
        <taxon>Verrucomicrobiales</taxon>
        <taxon>Verrucomicrobiaceae</taxon>
        <taxon>Prosthecobacter</taxon>
    </lineage>
</organism>
<dbReference type="SMART" id="SM00342">
    <property type="entry name" value="HTH_ARAC"/>
    <property type="match status" value="1"/>
</dbReference>
<keyword evidence="2 5" id="KW-0238">DNA-binding</keyword>
<dbReference type="PRINTS" id="PR00032">
    <property type="entry name" value="HTHARAC"/>
</dbReference>
<reference evidence="6" key="1">
    <citation type="submission" date="2017-02" db="EMBL/GenBank/DDBJ databases">
        <authorList>
            <person name="Varghese N."/>
            <person name="Submissions S."/>
        </authorList>
    </citation>
    <scope>NUCLEOTIDE SEQUENCE [LARGE SCALE GENOMIC DNA]</scope>
    <source>
        <strain evidence="6">ATCC 700200</strain>
    </source>
</reference>
<dbReference type="STRING" id="48467.SAMN02745166_00371"/>
<keyword evidence="6" id="KW-1185">Reference proteome</keyword>
<evidence type="ECO:0000259" key="4">
    <source>
        <dbReference type="PROSITE" id="PS01124"/>
    </source>
</evidence>
<dbReference type="OrthoDB" id="187430at2"/>
<evidence type="ECO:0000313" key="6">
    <source>
        <dbReference type="Proteomes" id="UP000190774"/>
    </source>
</evidence>